<evidence type="ECO:0000313" key="1">
    <source>
        <dbReference type="EMBL" id="TQK99332.1"/>
    </source>
</evidence>
<organism evidence="1 2">
    <name type="scientific">Streptomyces puniciscabiei</name>
    <dbReference type="NCBI Taxonomy" id="164348"/>
    <lineage>
        <taxon>Bacteria</taxon>
        <taxon>Bacillati</taxon>
        <taxon>Actinomycetota</taxon>
        <taxon>Actinomycetes</taxon>
        <taxon>Kitasatosporales</taxon>
        <taxon>Streptomycetaceae</taxon>
        <taxon>Streptomyces</taxon>
    </lineage>
</organism>
<sequence length="140" mass="15689">MKKTVVGLVAAGVFLAGAGTAVGSSWRNLPDQRTAGVAFEGGQYQFNPTERNHGAFEWRGYLRDTNTTDGHNGYVEVQVDGHDWMRYYGKQGKAVFMHHSNWDGAQQYIEHARLHVCRDRGALRPDNCSTERHFSYGING</sequence>
<keyword evidence="2" id="KW-1185">Reference proteome</keyword>
<evidence type="ECO:0000313" key="2">
    <source>
        <dbReference type="Proteomes" id="UP000318103"/>
    </source>
</evidence>
<dbReference type="RefSeq" id="WP_234357785.1">
    <property type="nucleotide sequence ID" value="NZ_JBPJFI010000001.1"/>
</dbReference>
<proteinExistence type="predicted"/>
<name>A0A542UJU0_9ACTN</name>
<dbReference type="EMBL" id="VFNX01000001">
    <property type="protein sequence ID" value="TQK99332.1"/>
    <property type="molecule type" value="Genomic_DNA"/>
</dbReference>
<reference evidence="1 2" key="1">
    <citation type="submission" date="2019-06" db="EMBL/GenBank/DDBJ databases">
        <title>Sequencing the genomes of 1000 actinobacteria strains.</title>
        <authorList>
            <person name="Klenk H.-P."/>
        </authorList>
    </citation>
    <scope>NUCLEOTIDE SEQUENCE [LARGE SCALE GENOMIC DNA]</scope>
    <source>
        <strain evidence="1 2">DSM 41929</strain>
    </source>
</reference>
<accession>A0A542UJU0</accession>
<gene>
    <name evidence="1" type="ORF">FB563_4402</name>
</gene>
<protein>
    <submittedName>
        <fullName evidence="1">Uncharacterized protein</fullName>
    </submittedName>
</protein>
<dbReference type="Proteomes" id="UP000318103">
    <property type="component" value="Unassembled WGS sequence"/>
</dbReference>
<dbReference type="AlphaFoldDB" id="A0A542UJU0"/>
<comment type="caution">
    <text evidence="1">The sequence shown here is derived from an EMBL/GenBank/DDBJ whole genome shotgun (WGS) entry which is preliminary data.</text>
</comment>